<keyword evidence="3" id="KW-1185">Reference proteome</keyword>
<dbReference type="AlphaFoldDB" id="A0A3P7G7F8"/>
<reference evidence="2 3" key="1">
    <citation type="submission" date="2018-11" db="EMBL/GenBank/DDBJ databases">
        <authorList>
            <consortium name="Pathogen Informatics"/>
        </authorList>
    </citation>
    <scope>NUCLEOTIDE SEQUENCE [LARGE SCALE GENOMIC DNA]</scope>
</reference>
<dbReference type="Proteomes" id="UP000270924">
    <property type="component" value="Unassembled WGS sequence"/>
</dbReference>
<organism evidence="2 3">
    <name type="scientific">Wuchereria bancrofti</name>
    <dbReference type="NCBI Taxonomy" id="6293"/>
    <lineage>
        <taxon>Eukaryota</taxon>
        <taxon>Metazoa</taxon>
        <taxon>Ecdysozoa</taxon>
        <taxon>Nematoda</taxon>
        <taxon>Chromadorea</taxon>
        <taxon>Rhabditida</taxon>
        <taxon>Spirurina</taxon>
        <taxon>Spiruromorpha</taxon>
        <taxon>Filarioidea</taxon>
        <taxon>Onchocercidae</taxon>
        <taxon>Wuchereria</taxon>
    </lineage>
</organism>
<gene>
    <name evidence="2" type="ORF">WBA_LOCUS9716</name>
</gene>
<name>A0A3P7G7F8_WUCBA</name>
<feature type="region of interest" description="Disordered" evidence="1">
    <location>
        <begin position="1"/>
        <end position="34"/>
    </location>
</feature>
<protein>
    <submittedName>
        <fullName evidence="2">Uncharacterized protein</fullName>
    </submittedName>
</protein>
<dbReference type="InParanoid" id="A0A3P7G7F8"/>
<dbReference type="EMBL" id="UYWW01010061">
    <property type="protein sequence ID" value="VDM17385.1"/>
    <property type="molecule type" value="Genomic_DNA"/>
</dbReference>
<accession>A0A3P7G7F8</accession>
<evidence type="ECO:0000313" key="2">
    <source>
        <dbReference type="EMBL" id="VDM17385.1"/>
    </source>
</evidence>
<sequence length="65" mass="7614">MYTNDLSKENFEKQNTSQSQQRNKDTPVNESGISSIIDVSVIERSDWPLRSGSENFQENSRNYKW</sequence>
<evidence type="ECO:0000313" key="3">
    <source>
        <dbReference type="Proteomes" id="UP000270924"/>
    </source>
</evidence>
<proteinExistence type="predicted"/>
<feature type="compositionally biased region" description="Basic and acidic residues" evidence="1">
    <location>
        <begin position="1"/>
        <end position="12"/>
    </location>
</feature>
<evidence type="ECO:0000256" key="1">
    <source>
        <dbReference type="SAM" id="MobiDB-lite"/>
    </source>
</evidence>